<organism evidence="2 3">
    <name type="scientific">Methanothermococcus okinawensis (strain DSM 14208 / JCM 11175 / IH1)</name>
    <dbReference type="NCBI Taxonomy" id="647113"/>
    <lineage>
        <taxon>Archaea</taxon>
        <taxon>Methanobacteriati</taxon>
        <taxon>Methanobacteriota</taxon>
        <taxon>Methanomada group</taxon>
        <taxon>Methanococci</taxon>
        <taxon>Methanococcales</taxon>
        <taxon>Methanococcaceae</taxon>
        <taxon>Methanothermococcus</taxon>
    </lineage>
</organism>
<accession>F8AKV8</accession>
<dbReference type="Gene3D" id="3.40.50.1460">
    <property type="match status" value="1"/>
</dbReference>
<feature type="domain" description="Gingipain" evidence="1">
    <location>
        <begin position="11"/>
        <end position="101"/>
    </location>
</feature>
<dbReference type="AlphaFoldDB" id="F8AKV8"/>
<sequence length="109" mass="12883">MAIANYKNEDGSWYERTDDRDLPKYLIENILQPLNYSYYIMYEREGLNPVPTSAPYYNAPINKENVINEWNKGYGLVFWSGHGSSWGAYRKYWAYDNNSNGVPDYNEMK</sequence>
<dbReference type="HOGENOM" id="CLU_2177898_0_0_2"/>
<name>F8AKV8_METOI</name>
<dbReference type="InterPro" id="IPR001769">
    <property type="entry name" value="Gingipain"/>
</dbReference>
<evidence type="ECO:0000313" key="2">
    <source>
        <dbReference type="EMBL" id="AEH07580.1"/>
    </source>
</evidence>
<dbReference type="GO" id="GO:0006508">
    <property type="term" value="P:proteolysis"/>
    <property type="evidence" value="ECO:0007669"/>
    <property type="project" value="InterPro"/>
</dbReference>
<keyword evidence="3" id="KW-1185">Reference proteome</keyword>
<protein>
    <recommendedName>
        <fullName evidence="1">Gingipain domain-containing protein</fullName>
    </recommendedName>
</protein>
<reference evidence="2" key="1">
    <citation type="submission" date="2011-05" db="EMBL/GenBank/DDBJ databases">
        <title>Complete sequence of chromosome of Methanothermococcus okinawensis IH1.</title>
        <authorList>
            <consortium name="US DOE Joint Genome Institute"/>
            <person name="Lucas S."/>
            <person name="Han J."/>
            <person name="Lapidus A."/>
            <person name="Cheng J.-F."/>
            <person name="Goodwin L."/>
            <person name="Pitluck S."/>
            <person name="Peters L."/>
            <person name="Mikhailova N."/>
            <person name="Held B."/>
            <person name="Han C."/>
            <person name="Tapia R."/>
            <person name="Land M."/>
            <person name="Hauser L."/>
            <person name="Kyrpides N."/>
            <person name="Ivanova N."/>
            <person name="Pagani I."/>
            <person name="Sieprawska-Lupa M."/>
            <person name="Takai K."/>
            <person name="Miyazaki J."/>
            <person name="Whitman W."/>
            <person name="Woyke T."/>
        </authorList>
    </citation>
    <scope>NUCLEOTIDE SEQUENCE</scope>
    <source>
        <strain evidence="2">IH1</strain>
    </source>
</reference>
<gene>
    <name evidence="2" type="ordered locus">Metok_1618</name>
</gene>
<evidence type="ECO:0000259" key="1">
    <source>
        <dbReference type="Pfam" id="PF01364"/>
    </source>
</evidence>
<dbReference type="EMBL" id="CP002792">
    <property type="protein sequence ID" value="AEH07580.1"/>
    <property type="molecule type" value="Genomic_DNA"/>
</dbReference>
<dbReference type="Pfam" id="PF01364">
    <property type="entry name" value="Peptidase_C25"/>
    <property type="match status" value="1"/>
</dbReference>
<evidence type="ECO:0000313" key="3">
    <source>
        <dbReference type="Proteomes" id="UP000009296"/>
    </source>
</evidence>
<proteinExistence type="predicted"/>
<dbReference type="KEGG" id="mok:Metok_1618"/>
<dbReference type="Proteomes" id="UP000009296">
    <property type="component" value="Chromosome"/>
</dbReference>
<dbReference type="GO" id="GO:0008234">
    <property type="term" value="F:cysteine-type peptidase activity"/>
    <property type="evidence" value="ECO:0007669"/>
    <property type="project" value="InterPro"/>
</dbReference>